<organism evidence="14 15">
    <name type="scientific">Bugula neritina</name>
    <name type="common">Brown bryozoan</name>
    <name type="synonym">Sertularia neritina</name>
    <dbReference type="NCBI Taxonomy" id="10212"/>
    <lineage>
        <taxon>Eukaryota</taxon>
        <taxon>Metazoa</taxon>
        <taxon>Spiralia</taxon>
        <taxon>Lophotrochozoa</taxon>
        <taxon>Bryozoa</taxon>
        <taxon>Gymnolaemata</taxon>
        <taxon>Cheilostomatida</taxon>
        <taxon>Flustrina</taxon>
        <taxon>Buguloidea</taxon>
        <taxon>Bugulidae</taxon>
        <taxon>Bugula</taxon>
    </lineage>
</organism>
<comment type="subcellular location">
    <subcellularLocation>
        <location evidence="1 13">Mitochondrion inner membrane</location>
        <topology evidence="1 13">Single-pass membrane protein</topology>
    </subcellularLocation>
</comment>
<keyword evidence="10 13" id="KW-0496">Mitochondrion</keyword>
<evidence type="ECO:0000256" key="13">
    <source>
        <dbReference type="RuleBase" id="RU368118"/>
    </source>
</evidence>
<keyword evidence="11 13" id="KW-0472">Membrane</keyword>
<dbReference type="Proteomes" id="UP000593567">
    <property type="component" value="Unassembled WGS sequence"/>
</dbReference>
<keyword evidence="4 13" id="KW-0813">Transport</keyword>
<proteinExistence type="inferred from homology"/>
<keyword evidence="7 13" id="KW-0999">Mitochondrion inner membrane</keyword>
<name>A0A7J7KDM9_BUGNE</name>
<keyword evidence="5 13" id="KW-0679">Respiratory chain</keyword>
<dbReference type="EMBL" id="VXIV02000680">
    <property type="protein sequence ID" value="KAF6036749.1"/>
    <property type="molecule type" value="Genomic_DNA"/>
</dbReference>
<keyword evidence="9 13" id="KW-1133">Transmembrane helix</keyword>
<evidence type="ECO:0000256" key="12">
    <source>
        <dbReference type="ARBA" id="ARBA00047105"/>
    </source>
</evidence>
<dbReference type="GO" id="GO:0006122">
    <property type="term" value="P:mitochondrial electron transport, ubiquinol to cytochrome c"/>
    <property type="evidence" value="ECO:0007669"/>
    <property type="project" value="UniProtKB-UniRule"/>
</dbReference>
<evidence type="ECO:0000256" key="7">
    <source>
        <dbReference type="ARBA" id="ARBA00022792"/>
    </source>
</evidence>
<feature type="transmembrane region" description="Helical" evidence="13">
    <location>
        <begin position="42"/>
        <end position="60"/>
    </location>
</feature>
<evidence type="ECO:0000256" key="10">
    <source>
        <dbReference type="ARBA" id="ARBA00023128"/>
    </source>
</evidence>
<accession>A0A7J7KDM9</accession>
<evidence type="ECO:0000313" key="14">
    <source>
        <dbReference type="EMBL" id="KAF6036749.1"/>
    </source>
</evidence>
<dbReference type="Pfam" id="PF02939">
    <property type="entry name" value="UcrQ"/>
    <property type="match status" value="1"/>
</dbReference>
<dbReference type="PANTHER" id="PTHR12119">
    <property type="entry name" value="UBIQUINOL-CYTOCHROME C REDUCTASE COMPLEX UBIQUINONE-BINDING PROTEIN QP-C"/>
    <property type="match status" value="1"/>
</dbReference>
<dbReference type="FunFam" id="1.20.5.210:FF:000001">
    <property type="entry name" value="Cytochrome b-c1 complex subunit 8"/>
    <property type="match status" value="1"/>
</dbReference>
<evidence type="ECO:0000256" key="3">
    <source>
        <dbReference type="ARBA" id="ARBA00016324"/>
    </source>
</evidence>
<keyword evidence="6 13" id="KW-0812">Transmembrane</keyword>
<comment type="function">
    <text evidence="13">Component of the ubiquinol-cytochrome c oxidoreductase, a multisubunit transmembrane complex that is part of the mitochondrial electron transport chain which drives oxidative phosphorylation. The complex plays an important role in the uptake of multiple carbon sources present in different host niches.</text>
</comment>
<keyword evidence="8 13" id="KW-0249">Electron transport</keyword>
<evidence type="ECO:0000256" key="6">
    <source>
        <dbReference type="ARBA" id="ARBA00022692"/>
    </source>
</evidence>
<evidence type="ECO:0000256" key="11">
    <source>
        <dbReference type="ARBA" id="ARBA00023136"/>
    </source>
</evidence>
<evidence type="ECO:0000313" key="15">
    <source>
        <dbReference type="Proteomes" id="UP000593567"/>
    </source>
</evidence>
<evidence type="ECO:0000256" key="9">
    <source>
        <dbReference type="ARBA" id="ARBA00022989"/>
    </source>
</evidence>
<evidence type="ECO:0000256" key="5">
    <source>
        <dbReference type="ARBA" id="ARBA00022660"/>
    </source>
</evidence>
<comment type="similarity">
    <text evidence="2 13">Belongs to the UQCRQ/QCR8 family.</text>
</comment>
<dbReference type="Gene3D" id="1.20.5.210">
    <property type="entry name" value="Cytochrome b-c1 complex subunit 8"/>
    <property type="match status" value="1"/>
</dbReference>
<dbReference type="OrthoDB" id="6683853at2759"/>
<keyword evidence="15" id="KW-1185">Reference proteome</keyword>
<dbReference type="GO" id="GO:0045275">
    <property type="term" value="C:respiratory chain complex III"/>
    <property type="evidence" value="ECO:0007669"/>
    <property type="project" value="UniProtKB-UniRule"/>
</dbReference>
<reference evidence="14" key="1">
    <citation type="submission" date="2020-06" db="EMBL/GenBank/DDBJ databases">
        <title>Draft genome of Bugula neritina, a colonial animal packing powerful symbionts and potential medicines.</title>
        <authorList>
            <person name="Rayko M."/>
        </authorList>
    </citation>
    <scope>NUCLEOTIDE SEQUENCE [LARGE SCALE GENOMIC DNA]</scope>
    <source>
        <strain evidence="14">Kwan_BN1</strain>
    </source>
</reference>
<comment type="caution">
    <text evidence="14">The sequence shown here is derived from an EMBL/GenBank/DDBJ whole genome shotgun (WGS) entry which is preliminary data.</text>
</comment>
<dbReference type="InterPro" id="IPR004205">
    <property type="entry name" value="Cyt_bc1_su8"/>
</dbReference>
<dbReference type="InterPro" id="IPR036642">
    <property type="entry name" value="Cyt_bc1_su8_sf"/>
</dbReference>
<dbReference type="AlphaFoldDB" id="A0A7J7KDM9"/>
<dbReference type="GO" id="GO:0005743">
    <property type="term" value="C:mitochondrial inner membrane"/>
    <property type="evidence" value="ECO:0007669"/>
    <property type="project" value="UniProtKB-SubCell"/>
</dbReference>
<gene>
    <name evidence="14" type="ORF">EB796_004939</name>
</gene>
<protein>
    <recommendedName>
        <fullName evidence="3 13">Cytochrome b-c1 complex subunit 8</fullName>
    </recommendedName>
    <alternativeName>
        <fullName evidence="13">Complex III subunit 8</fullName>
    </alternativeName>
</protein>
<dbReference type="PANTHER" id="PTHR12119:SF2">
    <property type="entry name" value="CYTOCHROME B-C1 COMPLEX SUBUNIT 8"/>
    <property type="match status" value="1"/>
</dbReference>
<sequence>MGREFGKISYQRGMTRFTLSAYEQNPFAGFFSKGVPLMAKRVYSQIFYIVPPFITGYMLIKYGNEKNAQLSRKNPADYANDS</sequence>
<dbReference type="SUPFAM" id="SSF81508">
    <property type="entry name" value="Ubiquinone-binding protein QP-C of cytochrome bc1 complex (Ubiquinol-cytochrome c reductase)"/>
    <property type="match status" value="1"/>
</dbReference>
<evidence type="ECO:0000256" key="8">
    <source>
        <dbReference type="ARBA" id="ARBA00022982"/>
    </source>
</evidence>
<evidence type="ECO:0000256" key="1">
    <source>
        <dbReference type="ARBA" id="ARBA00004434"/>
    </source>
</evidence>
<comment type="subunit">
    <text evidence="12 13">Component of the ubiquinol-cytochrome c oxidoreductase (cytochrome b-c1 complex, complex III, CIII), a multisubunit enzyme composed of 11 subunits. The complex is composed of 3 respiratory subunits cytochrome b, cytochrome c1 and Rieske protein UQCRFS1, 2 core protein subunits UQCRC1/QCR1 and UQCRC2/QCR2, and 6 low-molecular weight protein subunits UQCRH/QCR6, UQCRB/QCR7, UQCRQ/QCR8, UQCR10/QCR9, UQCR11/QCR10 and subunit 9, the cleavage product of Rieske protein UQCRFS1. The complex exists as an obligatory dimer and forms supercomplexes (SCs) in the inner mitochondrial membrane with NADH-ubiquinone oxidoreductase (complex I, CI) and cytochrome c oxidase (complex IV, CIV), resulting in different assemblies (supercomplex SCI(1)III(2)IV(1) and megacomplex MCI(2)III(2)IV(2)). Interacts with UQCC6.</text>
</comment>
<evidence type="ECO:0000256" key="2">
    <source>
        <dbReference type="ARBA" id="ARBA00007668"/>
    </source>
</evidence>
<evidence type="ECO:0000256" key="4">
    <source>
        <dbReference type="ARBA" id="ARBA00022448"/>
    </source>
</evidence>